<protein>
    <submittedName>
        <fullName evidence="1">Uncharacterized protein</fullName>
    </submittedName>
</protein>
<sequence length="28" mass="3378">MSPQLKRTQRQPWLHPPQLKVLLNNWPA</sequence>
<reference evidence="1" key="1">
    <citation type="submission" date="2014-09" db="EMBL/GenBank/DDBJ databases">
        <authorList>
            <person name="Magalhaes I.L.F."/>
            <person name="Oliveira U."/>
            <person name="Santos F.R."/>
            <person name="Vidigal T.H.D.A."/>
            <person name="Brescovit A.D."/>
            <person name="Santos A.J."/>
        </authorList>
    </citation>
    <scope>NUCLEOTIDE SEQUENCE</scope>
    <source>
        <tissue evidence="1">Shoot tissue taken approximately 20 cm above the soil surface</tissue>
    </source>
</reference>
<name>A0A0A9ABY8_ARUDO</name>
<reference evidence="1" key="2">
    <citation type="journal article" date="2015" name="Data Brief">
        <title>Shoot transcriptome of the giant reed, Arundo donax.</title>
        <authorList>
            <person name="Barrero R.A."/>
            <person name="Guerrero F.D."/>
            <person name="Moolhuijzen P."/>
            <person name="Goolsby J.A."/>
            <person name="Tidwell J."/>
            <person name="Bellgard S.E."/>
            <person name="Bellgard M.I."/>
        </authorList>
    </citation>
    <scope>NUCLEOTIDE SEQUENCE</scope>
    <source>
        <tissue evidence="1">Shoot tissue taken approximately 20 cm above the soil surface</tissue>
    </source>
</reference>
<dbReference type="EMBL" id="GBRH01251385">
    <property type="protein sequence ID" value="JAD46510.1"/>
    <property type="molecule type" value="Transcribed_RNA"/>
</dbReference>
<dbReference type="AlphaFoldDB" id="A0A0A9ABY8"/>
<accession>A0A0A9ABY8</accession>
<organism evidence="1">
    <name type="scientific">Arundo donax</name>
    <name type="common">Giant reed</name>
    <name type="synonym">Donax arundinaceus</name>
    <dbReference type="NCBI Taxonomy" id="35708"/>
    <lineage>
        <taxon>Eukaryota</taxon>
        <taxon>Viridiplantae</taxon>
        <taxon>Streptophyta</taxon>
        <taxon>Embryophyta</taxon>
        <taxon>Tracheophyta</taxon>
        <taxon>Spermatophyta</taxon>
        <taxon>Magnoliopsida</taxon>
        <taxon>Liliopsida</taxon>
        <taxon>Poales</taxon>
        <taxon>Poaceae</taxon>
        <taxon>PACMAD clade</taxon>
        <taxon>Arundinoideae</taxon>
        <taxon>Arundineae</taxon>
        <taxon>Arundo</taxon>
    </lineage>
</organism>
<proteinExistence type="predicted"/>
<evidence type="ECO:0000313" key="1">
    <source>
        <dbReference type="EMBL" id="JAD46510.1"/>
    </source>
</evidence>